<dbReference type="Gene3D" id="2.60.40.790">
    <property type="match status" value="1"/>
</dbReference>
<dbReference type="SUPFAM" id="SSF49764">
    <property type="entry name" value="HSP20-like chaperones"/>
    <property type="match status" value="1"/>
</dbReference>
<dbReference type="InterPro" id="IPR048696">
    <property type="entry name" value="SHQ1-like_CS"/>
</dbReference>
<dbReference type="PANTHER" id="PTHR12967">
    <property type="entry name" value="PROTEIN SHQ1 HOMOLOG"/>
    <property type="match status" value="1"/>
</dbReference>
<keyword evidence="1" id="KW-0175">Coiled coil</keyword>
<dbReference type="GO" id="GO:0005737">
    <property type="term" value="C:cytoplasm"/>
    <property type="evidence" value="ECO:0007669"/>
    <property type="project" value="TreeGrafter"/>
</dbReference>
<dbReference type="PROSITE" id="PS51203">
    <property type="entry name" value="CS"/>
    <property type="match status" value="1"/>
</dbReference>
<name>A0A9Q0RBK8_ANAIG</name>
<dbReference type="EMBL" id="JAPDFW010000070">
    <property type="protein sequence ID" value="KAJ5074217.1"/>
    <property type="molecule type" value="Genomic_DNA"/>
</dbReference>
<dbReference type="GO" id="GO:0051082">
    <property type="term" value="F:unfolded protein binding"/>
    <property type="evidence" value="ECO:0007669"/>
    <property type="project" value="TreeGrafter"/>
</dbReference>
<dbReference type="PANTHER" id="PTHR12967:SF0">
    <property type="entry name" value="PROTEIN SHQ1 HOMOLOG"/>
    <property type="match status" value="1"/>
</dbReference>
<dbReference type="GO" id="GO:0000493">
    <property type="term" value="P:box H/ACA snoRNP assembly"/>
    <property type="evidence" value="ECO:0007669"/>
    <property type="project" value="InterPro"/>
</dbReference>
<organism evidence="3 4">
    <name type="scientific">Anaeramoeba ignava</name>
    <name type="common">Anaerobic marine amoeba</name>
    <dbReference type="NCBI Taxonomy" id="1746090"/>
    <lineage>
        <taxon>Eukaryota</taxon>
        <taxon>Metamonada</taxon>
        <taxon>Anaeramoebidae</taxon>
        <taxon>Anaeramoeba</taxon>
    </lineage>
</organism>
<feature type="domain" description="CS" evidence="2">
    <location>
        <begin position="1"/>
        <end position="91"/>
    </location>
</feature>
<sequence>MIIPKFNVEQEDNFIIINIKIPYSKFDDIDYYILGKEFKFYSKPYFLRLTFPHELDDENERDVKFNYNIEQNEISFKIPKKIKGEFFENLEMLTSILTPSKIKDKTIEVLDSKKNYEDDNDDNDDQFFNEAIEEIYENLPRVGHEIQNREDNLNEIEKGIENLNLNQNQNQNQNQKSKSKSNRFPQKPILLWF</sequence>
<dbReference type="InterPro" id="IPR008978">
    <property type="entry name" value="HSP20-like_chaperone"/>
</dbReference>
<proteinExistence type="predicted"/>
<dbReference type="Pfam" id="PF21413">
    <property type="entry name" value="SHQ1-like_CS"/>
    <property type="match status" value="1"/>
</dbReference>
<dbReference type="OrthoDB" id="73639at2759"/>
<dbReference type="AlphaFoldDB" id="A0A9Q0RBK8"/>
<keyword evidence="4" id="KW-1185">Reference proteome</keyword>
<protein>
    <recommendedName>
        <fullName evidence="2">CS domain-containing protein</fullName>
    </recommendedName>
</protein>
<evidence type="ECO:0000256" key="1">
    <source>
        <dbReference type="SAM" id="Coils"/>
    </source>
</evidence>
<evidence type="ECO:0000259" key="2">
    <source>
        <dbReference type="PROSITE" id="PS51203"/>
    </source>
</evidence>
<dbReference type="InterPro" id="IPR039742">
    <property type="entry name" value="Shq1"/>
</dbReference>
<accession>A0A9Q0RBK8</accession>
<dbReference type="InterPro" id="IPR007052">
    <property type="entry name" value="CS_dom"/>
</dbReference>
<reference evidence="3" key="1">
    <citation type="submission" date="2022-10" db="EMBL/GenBank/DDBJ databases">
        <title>Novel sulphate-reducing endosymbionts in the free-living metamonad Anaeramoeba.</title>
        <authorList>
            <person name="Jerlstrom-Hultqvist J."/>
            <person name="Cepicka I."/>
            <person name="Gallot-Lavallee L."/>
            <person name="Salas-Leiva D."/>
            <person name="Curtis B.A."/>
            <person name="Zahonova K."/>
            <person name="Pipaliya S."/>
            <person name="Dacks J."/>
            <person name="Roger A.J."/>
        </authorList>
    </citation>
    <scope>NUCLEOTIDE SEQUENCE</scope>
    <source>
        <strain evidence="3">BMAN</strain>
    </source>
</reference>
<comment type="caution">
    <text evidence="3">The sequence shown here is derived from an EMBL/GenBank/DDBJ whole genome shotgun (WGS) entry which is preliminary data.</text>
</comment>
<feature type="coiled-coil region" evidence="1">
    <location>
        <begin position="146"/>
        <end position="180"/>
    </location>
</feature>
<evidence type="ECO:0000313" key="3">
    <source>
        <dbReference type="EMBL" id="KAJ5074217.1"/>
    </source>
</evidence>
<evidence type="ECO:0000313" key="4">
    <source>
        <dbReference type="Proteomes" id="UP001149090"/>
    </source>
</evidence>
<dbReference type="GO" id="GO:0005654">
    <property type="term" value="C:nucleoplasm"/>
    <property type="evidence" value="ECO:0007669"/>
    <property type="project" value="TreeGrafter"/>
</dbReference>
<dbReference type="Proteomes" id="UP001149090">
    <property type="component" value="Unassembled WGS sequence"/>
</dbReference>
<gene>
    <name evidence="3" type="ORF">M0811_00846</name>
</gene>